<proteinExistence type="inferred from homology"/>
<dbReference type="AlphaFoldDB" id="A0A835WJM8"/>
<feature type="chain" id="PRO_5032327486" description="protein disulfide-isomerase" evidence="10">
    <location>
        <begin position="20"/>
        <end position="255"/>
    </location>
</feature>
<dbReference type="InterPro" id="IPR036249">
    <property type="entry name" value="Thioredoxin-like_sf"/>
</dbReference>
<comment type="similarity">
    <text evidence="2 9">Belongs to the protein disulfide isomerase family.</text>
</comment>
<evidence type="ECO:0000256" key="7">
    <source>
        <dbReference type="ARBA" id="ARBA00023235"/>
    </source>
</evidence>
<organism evidence="12 13">
    <name type="scientific">Chlamydomonas schloesseri</name>
    <dbReference type="NCBI Taxonomy" id="2026947"/>
    <lineage>
        <taxon>Eukaryota</taxon>
        <taxon>Viridiplantae</taxon>
        <taxon>Chlorophyta</taxon>
        <taxon>core chlorophytes</taxon>
        <taxon>Chlorophyceae</taxon>
        <taxon>CS clade</taxon>
        <taxon>Chlamydomonadales</taxon>
        <taxon>Chlamydomonadaceae</taxon>
        <taxon>Chlamydomonas</taxon>
    </lineage>
</organism>
<dbReference type="GO" id="GO:0006457">
    <property type="term" value="P:protein folding"/>
    <property type="evidence" value="ECO:0007669"/>
    <property type="project" value="TreeGrafter"/>
</dbReference>
<dbReference type="CDD" id="cd02961">
    <property type="entry name" value="PDI_a_family"/>
    <property type="match status" value="1"/>
</dbReference>
<dbReference type="PRINTS" id="PR00421">
    <property type="entry name" value="THIOREDOXIN"/>
</dbReference>
<evidence type="ECO:0000256" key="6">
    <source>
        <dbReference type="ARBA" id="ARBA00023157"/>
    </source>
</evidence>
<dbReference type="InterPro" id="IPR013766">
    <property type="entry name" value="Thioredoxin_domain"/>
</dbReference>
<reference evidence="12" key="1">
    <citation type="journal article" date="2020" name="bioRxiv">
        <title>Comparative genomics of Chlamydomonas.</title>
        <authorList>
            <person name="Craig R.J."/>
            <person name="Hasan A.R."/>
            <person name="Ness R.W."/>
            <person name="Keightley P.D."/>
        </authorList>
    </citation>
    <scope>NUCLEOTIDE SEQUENCE</scope>
    <source>
        <strain evidence="12">CCAP 11/173</strain>
    </source>
</reference>
<dbReference type="GO" id="GO:0003756">
    <property type="term" value="F:protein disulfide isomerase activity"/>
    <property type="evidence" value="ECO:0007669"/>
    <property type="project" value="UniProtKB-EC"/>
</dbReference>
<sequence length="255" mass="27506">MRPLLIVALMGVLALTAHAGGGGGGDDPTEKLENVHDLTPDNFEKVVNGAKHVLVEFYAPWCGHCKRMVPEYKKLGELVSSDPKLKNRVVVAKVNADAHRSLGDRFDVRGFPTIKFFPAGKAPSKETMQDYNQARTATAFLEFLKEKMAADKGFARVEALDALAKEFVSAADDAKAKVIADTEAAVAELEGEAKDNGALYVSIMKKAVEKGAEYLTKEKARLEKMLSGGSVNAAKVDEMSRKSSVLGAFGDDDDE</sequence>
<evidence type="ECO:0000256" key="8">
    <source>
        <dbReference type="ARBA" id="ARBA00023284"/>
    </source>
</evidence>
<dbReference type="InterPro" id="IPR036356">
    <property type="entry name" value="ERp29_C_sf"/>
</dbReference>
<dbReference type="SUPFAM" id="SSF52833">
    <property type="entry name" value="Thioredoxin-like"/>
    <property type="match status" value="1"/>
</dbReference>
<evidence type="ECO:0000313" key="12">
    <source>
        <dbReference type="EMBL" id="KAG2448646.1"/>
    </source>
</evidence>
<keyword evidence="4 10" id="KW-0732">Signal</keyword>
<evidence type="ECO:0000313" key="13">
    <source>
        <dbReference type="Proteomes" id="UP000613740"/>
    </source>
</evidence>
<keyword evidence="5" id="KW-0677">Repeat</keyword>
<dbReference type="PROSITE" id="PS51352">
    <property type="entry name" value="THIOREDOXIN_2"/>
    <property type="match status" value="1"/>
</dbReference>
<dbReference type="EMBL" id="JAEHOD010000017">
    <property type="protein sequence ID" value="KAG2448646.1"/>
    <property type="molecule type" value="Genomic_DNA"/>
</dbReference>
<dbReference type="InterPro" id="IPR017937">
    <property type="entry name" value="Thioredoxin_CS"/>
</dbReference>
<dbReference type="EC" id="5.3.4.1" evidence="3"/>
<dbReference type="Proteomes" id="UP000613740">
    <property type="component" value="Unassembled WGS sequence"/>
</dbReference>
<evidence type="ECO:0000256" key="3">
    <source>
        <dbReference type="ARBA" id="ARBA00012723"/>
    </source>
</evidence>
<keyword evidence="8" id="KW-0676">Redox-active center</keyword>
<dbReference type="GO" id="GO:0005783">
    <property type="term" value="C:endoplasmic reticulum"/>
    <property type="evidence" value="ECO:0007669"/>
    <property type="project" value="InterPro"/>
</dbReference>
<feature type="signal peptide" evidence="10">
    <location>
        <begin position="1"/>
        <end position="19"/>
    </location>
</feature>
<protein>
    <recommendedName>
        <fullName evidence="3">protein disulfide-isomerase</fullName>
        <ecNumber evidence="3">5.3.4.1</ecNumber>
    </recommendedName>
</protein>
<dbReference type="InterPro" id="IPR051063">
    <property type="entry name" value="PDI"/>
</dbReference>
<keyword evidence="6" id="KW-1015">Disulfide bond</keyword>
<keyword evidence="7" id="KW-0413">Isomerase</keyword>
<evidence type="ECO:0000256" key="5">
    <source>
        <dbReference type="ARBA" id="ARBA00022737"/>
    </source>
</evidence>
<dbReference type="NCBIfam" id="TIGR01126">
    <property type="entry name" value="pdi_dom"/>
    <property type="match status" value="1"/>
</dbReference>
<dbReference type="Gene3D" id="1.20.1150.12">
    <property type="entry name" value="Endoplasmic reticulum resident protein 29, C-terminal domain"/>
    <property type="match status" value="1"/>
</dbReference>
<dbReference type="InterPro" id="IPR005788">
    <property type="entry name" value="PDI_thioredoxin-like_dom"/>
</dbReference>
<feature type="domain" description="Thioredoxin" evidence="11">
    <location>
        <begin position="21"/>
        <end position="149"/>
    </location>
</feature>
<dbReference type="CDD" id="cd00238">
    <property type="entry name" value="ERp29c"/>
    <property type="match status" value="1"/>
</dbReference>
<comment type="catalytic activity">
    <reaction evidence="1">
        <text>Catalyzes the rearrangement of -S-S- bonds in proteins.</text>
        <dbReference type="EC" id="5.3.4.1"/>
    </reaction>
</comment>
<evidence type="ECO:0000256" key="10">
    <source>
        <dbReference type="SAM" id="SignalP"/>
    </source>
</evidence>
<evidence type="ECO:0000256" key="2">
    <source>
        <dbReference type="ARBA" id="ARBA00006347"/>
    </source>
</evidence>
<accession>A0A835WJM8</accession>
<dbReference type="InterPro" id="IPR011679">
    <property type="entry name" value="ERp29_C"/>
</dbReference>
<dbReference type="Gene3D" id="3.40.30.10">
    <property type="entry name" value="Glutaredoxin"/>
    <property type="match status" value="1"/>
</dbReference>
<evidence type="ECO:0000256" key="1">
    <source>
        <dbReference type="ARBA" id="ARBA00001182"/>
    </source>
</evidence>
<gene>
    <name evidence="12" type="ORF">HYH02_006533</name>
</gene>
<dbReference type="Pfam" id="PF00085">
    <property type="entry name" value="Thioredoxin"/>
    <property type="match status" value="1"/>
</dbReference>
<comment type="caution">
    <text evidence="12">The sequence shown here is derived from an EMBL/GenBank/DDBJ whole genome shotgun (WGS) entry which is preliminary data.</text>
</comment>
<dbReference type="PANTHER" id="PTHR45672:SF11">
    <property type="entry name" value="PROTEIN DISULFIDE-ISOMERASE C17H9.14C"/>
    <property type="match status" value="1"/>
</dbReference>
<evidence type="ECO:0000259" key="11">
    <source>
        <dbReference type="PROSITE" id="PS51352"/>
    </source>
</evidence>
<dbReference type="PROSITE" id="PS00194">
    <property type="entry name" value="THIOREDOXIN_1"/>
    <property type="match status" value="1"/>
</dbReference>
<dbReference type="Pfam" id="PF07749">
    <property type="entry name" value="ERp29"/>
    <property type="match status" value="1"/>
</dbReference>
<evidence type="ECO:0000256" key="9">
    <source>
        <dbReference type="RuleBase" id="RU004208"/>
    </source>
</evidence>
<keyword evidence="13" id="KW-1185">Reference proteome</keyword>
<name>A0A835WJM8_9CHLO</name>
<dbReference type="OrthoDB" id="10264505at2759"/>
<dbReference type="PANTHER" id="PTHR45672">
    <property type="entry name" value="PROTEIN DISULFIDE-ISOMERASE C17H9.14C-RELATED"/>
    <property type="match status" value="1"/>
</dbReference>
<evidence type="ECO:0000256" key="4">
    <source>
        <dbReference type="ARBA" id="ARBA00022729"/>
    </source>
</evidence>
<dbReference type="SUPFAM" id="SSF47933">
    <property type="entry name" value="ERP29 C domain-like"/>
    <property type="match status" value="1"/>
</dbReference>